<evidence type="ECO:0000256" key="5">
    <source>
        <dbReference type="ARBA" id="ARBA00023002"/>
    </source>
</evidence>
<dbReference type="PANTHER" id="PTHR42784">
    <property type="entry name" value="PYRANOSE 2-OXIDASE"/>
    <property type="match status" value="1"/>
</dbReference>
<protein>
    <submittedName>
        <fullName evidence="7">GMC oxidoreductase</fullName>
    </submittedName>
</protein>
<comment type="similarity">
    <text evidence="2">Belongs to the GMC oxidoreductase family.</text>
</comment>
<comment type="caution">
    <text evidence="7">The sequence shown here is derived from an EMBL/GenBank/DDBJ whole genome shotgun (WGS) entry which is preliminary data.</text>
</comment>
<reference evidence="8" key="1">
    <citation type="journal article" date="2019" name="Int. J. Syst. Evol. Microbiol.">
        <title>The Global Catalogue of Microorganisms (GCM) 10K type strain sequencing project: providing services to taxonomists for standard genome sequencing and annotation.</title>
        <authorList>
            <consortium name="The Broad Institute Genomics Platform"/>
            <consortium name="The Broad Institute Genome Sequencing Center for Infectious Disease"/>
            <person name="Wu L."/>
            <person name="Ma J."/>
        </authorList>
    </citation>
    <scope>NUCLEOTIDE SEQUENCE [LARGE SCALE GENOMIC DNA]</scope>
    <source>
        <strain evidence="8">CGMCC 1.12990</strain>
    </source>
</reference>
<dbReference type="PANTHER" id="PTHR42784:SF1">
    <property type="entry name" value="PYRANOSE 2-OXIDASE"/>
    <property type="match status" value="1"/>
</dbReference>
<dbReference type="Proteomes" id="UP000601361">
    <property type="component" value="Unassembled WGS sequence"/>
</dbReference>
<keyword evidence="8" id="KW-1185">Reference proteome</keyword>
<keyword evidence="5" id="KW-0560">Oxidoreductase</keyword>
<dbReference type="Pfam" id="PF05199">
    <property type="entry name" value="GMC_oxred_C"/>
    <property type="match status" value="1"/>
</dbReference>
<evidence type="ECO:0000256" key="1">
    <source>
        <dbReference type="ARBA" id="ARBA00001974"/>
    </source>
</evidence>
<dbReference type="InterPro" id="IPR051473">
    <property type="entry name" value="P2Ox-like"/>
</dbReference>
<dbReference type="Gene3D" id="3.50.50.60">
    <property type="entry name" value="FAD/NAD(P)-binding domain"/>
    <property type="match status" value="2"/>
</dbReference>
<keyword evidence="3" id="KW-0285">Flavoprotein</keyword>
<organism evidence="7 8">
    <name type="scientific">Hymenobacter glacieicola</name>
    <dbReference type="NCBI Taxonomy" id="1562124"/>
    <lineage>
        <taxon>Bacteria</taxon>
        <taxon>Pseudomonadati</taxon>
        <taxon>Bacteroidota</taxon>
        <taxon>Cytophagia</taxon>
        <taxon>Cytophagales</taxon>
        <taxon>Hymenobacteraceae</taxon>
        <taxon>Hymenobacter</taxon>
    </lineage>
</organism>
<evidence type="ECO:0000313" key="7">
    <source>
        <dbReference type="EMBL" id="GGG57576.1"/>
    </source>
</evidence>
<comment type="cofactor">
    <cofactor evidence="1">
        <name>FAD</name>
        <dbReference type="ChEBI" id="CHEBI:57692"/>
    </cofactor>
</comment>
<dbReference type="SUPFAM" id="SSF51905">
    <property type="entry name" value="FAD/NAD(P)-binding domain"/>
    <property type="match status" value="1"/>
</dbReference>
<evidence type="ECO:0000256" key="2">
    <source>
        <dbReference type="ARBA" id="ARBA00010790"/>
    </source>
</evidence>
<evidence type="ECO:0000256" key="4">
    <source>
        <dbReference type="ARBA" id="ARBA00022827"/>
    </source>
</evidence>
<accession>A0ABQ1X5U9</accession>
<gene>
    <name evidence="7" type="ORF">GCM10011378_37080</name>
</gene>
<evidence type="ECO:0000259" key="6">
    <source>
        <dbReference type="Pfam" id="PF05199"/>
    </source>
</evidence>
<proteinExistence type="inferred from homology"/>
<evidence type="ECO:0000313" key="8">
    <source>
        <dbReference type="Proteomes" id="UP000601361"/>
    </source>
</evidence>
<keyword evidence="4" id="KW-0274">FAD</keyword>
<evidence type="ECO:0000256" key="3">
    <source>
        <dbReference type="ARBA" id="ARBA00022630"/>
    </source>
</evidence>
<dbReference type="RefSeq" id="WP_188559365.1">
    <property type="nucleotide sequence ID" value="NZ_BMGS01000011.1"/>
</dbReference>
<name>A0ABQ1X5U9_9BACT</name>
<sequence length="568" mass="63619">MIISKNTFEEGQTLTADLCLIGSGPAAISIALSLENSPLRVLVLTGGGWTETLANQDLYRGVVPQAGTHEPLEENRRRQFGGSSAAWGGRCIPFEPLDFKPRAWVPDSGWPISYEELLPYYHQAAEVCQIGRFEFDGHQAFPKGQREILAGMDSEELTSGPLERWSPPVHFAKTYRERLESSRTIQVLLDAHVLSLEMEDDHSTTVGHVNVRMEGRNLRVQARQFVLATGGIENARLLLASTSARFPTGLGNQHDNVGRYYMAHICGVYTDIRLHDNKKLQADFERDAGGVYCRRRWWIPEPAQEAHHLLNTIFFLYHAKNENGHRDVLFSSRFVAKSLLFILSQGRKSVSRGAQQARQQLPALREHLANILRNGLTEIPDLVKLGFKRMAKRRVPYLLPSRRNPYWGLYIQAEQAPNRESRICLSATEKDAFGMPRAEVKLAFLESDVESVVQAHKLFVERFKALNLGEINCEEADLRDHIRKHIGSFNSSAHHIGTTRMSEDPRTGVVDKHAKVHGLDNLYVAGSSVFPTGGHANPTLTIVAHALLLAHHLKTEALAPVREAQLVG</sequence>
<dbReference type="InterPro" id="IPR007867">
    <property type="entry name" value="GMC_OxRtase_C"/>
</dbReference>
<feature type="domain" description="Glucose-methanol-choline oxidoreductase C-terminal" evidence="6">
    <location>
        <begin position="417"/>
        <end position="546"/>
    </location>
</feature>
<dbReference type="InterPro" id="IPR036188">
    <property type="entry name" value="FAD/NAD-bd_sf"/>
</dbReference>
<dbReference type="EMBL" id="BMGS01000011">
    <property type="protein sequence ID" value="GGG57576.1"/>
    <property type="molecule type" value="Genomic_DNA"/>
</dbReference>